<dbReference type="SUPFAM" id="SSF46894">
    <property type="entry name" value="C-terminal effector domain of the bipartite response regulators"/>
    <property type="match status" value="1"/>
</dbReference>
<dbReference type="CDD" id="cd06170">
    <property type="entry name" value="LuxR_C_like"/>
    <property type="match status" value="1"/>
</dbReference>
<dbReference type="GO" id="GO:0006355">
    <property type="term" value="P:regulation of DNA-templated transcription"/>
    <property type="evidence" value="ECO:0007669"/>
    <property type="project" value="InterPro"/>
</dbReference>
<dbReference type="RefSeq" id="WP_123206799.1">
    <property type="nucleotide sequence ID" value="NZ_RBEE01000042.1"/>
</dbReference>
<evidence type="ECO:0000259" key="4">
    <source>
        <dbReference type="PROSITE" id="PS50043"/>
    </source>
</evidence>
<dbReference type="InterPro" id="IPR016032">
    <property type="entry name" value="Sig_transdc_resp-reg_C-effctor"/>
</dbReference>
<dbReference type="Gene3D" id="3.30.450.20">
    <property type="entry name" value="PAS domain"/>
    <property type="match status" value="1"/>
</dbReference>
<comment type="caution">
    <text evidence="5">The sequence shown here is derived from an EMBL/GenBank/DDBJ whole genome shotgun (WGS) entry which is preliminary data.</text>
</comment>
<keyword evidence="3" id="KW-0804">Transcription</keyword>
<dbReference type="Gene3D" id="1.10.10.10">
    <property type="entry name" value="Winged helix-like DNA-binding domain superfamily/Winged helix DNA-binding domain"/>
    <property type="match status" value="1"/>
</dbReference>
<evidence type="ECO:0000256" key="1">
    <source>
        <dbReference type="ARBA" id="ARBA00023015"/>
    </source>
</evidence>
<organism evidence="5 6">
    <name type="scientific">Pedobacter jejuensis</name>
    <dbReference type="NCBI Taxonomy" id="1268550"/>
    <lineage>
        <taxon>Bacteria</taxon>
        <taxon>Pseudomonadati</taxon>
        <taxon>Bacteroidota</taxon>
        <taxon>Sphingobacteriia</taxon>
        <taxon>Sphingobacteriales</taxon>
        <taxon>Sphingobacteriaceae</taxon>
        <taxon>Pedobacter</taxon>
    </lineage>
</organism>
<dbReference type="PANTHER" id="PTHR44688:SF16">
    <property type="entry name" value="DNA-BINDING TRANSCRIPTIONAL ACTIVATOR DEVR_DOSR"/>
    <property type="match status" value="1"/>
</dbReference>
<dbReference type="AlphaFoldDB" id="A0A3N0BQ52"/>
<evidence type="ECO:0000256" key="3">
    <source>
        <dbReference type="ARBA" id="ARBA00023163"/>
    </source>
</evidence>
<dbReference type="SMART" id="SM00421">
    <property type="entry name" value="HTH_LUXR"/>
    <property type="match status" value="1"/>
</dbReference>
<evidence type="ECO:0000313" key="5">
    <source>
        <dbReference type="EMBL" id="RNL51177.1"/>
    </source>
</evidence>
<protein>
    <submittedName>
        <fullName evidence="5">DNA-binding response regulator</fullName>
    </submittedName>
</protein>
<dbReference type="GO" id="GO:0003677">
    <property type="term" value="F:DNA binding"/>
    <property type="evidence" value="ECO:0007669"/>
    <property type="project" value="UniProtKB-KW"/>
</dbReference>
<dbReference type="EMBL" id="RBEE01000042">
    <property type="protein sequence ID" value="RNL51177.1"/>
    <property type="molecule type" value="Genomic_DNA"/>
</dbReference>
<dbReference type="PROSITE" id="PS00622">
    <property type="entry name" value="HTH_LUXR_1"/>
    <property type="match status" value="1"/>
</dbReference>
<dbReference type="Proteomes" id="UP000274046">
    <property type="component" value="Unassembled WGS sequence"/>
</dbReference>
<evidence type="ECO:0000256" key="2">
    <source>
        <dbReference type="ARBA" id="ARBA00023125"/>
    </source>
</evidence>
<dbReference type="OrthoDB" id="965844at2"/>
<dbReference type="PROSITE" id="PS50043">
    <property type="entry name" value="HTH_LUXR_2"/>
    <property type="match status" value="1"/>
</dbReference>
<dbReference type="PANTHER" id="PTHR44688">
    <property type="entry name" value="DNA-BINDING TRANSCRIPTIONAL ACTIVATOR DEVR_DOSR"/>
    <property type="match status" value="1"/>
</dbReference>
<feature type="domain" description="HTH luxR-type" evidence="4">
    <location>
        <begin position="186"/>
        <end position="251"/>
    </location>
</feature>
<dbReference type="InterPro" id="IPR036388">
    <property type="entry name" value="WH-like_DNA-bd_sf"/>
</dbReference>
<name>A0A3N0BQ52_9SPHI</name>
<reference evidence="5 6" key="1">
    <citation type="submission" date="2018-10" db="EMBL/GenBank/DDBJ databases">
        <title>Genome sequencing of Pedobacter jejuensis TNB23.</title>
        <authorList>
            <person name="Cho Y.-J."/>
            <person name="Cho A."/>
            <person name="Kim O.-S."/>
        </authorList>
    </citation>
    <scope>NUCLEOTIDE SEQUENCE [LARGE SCALE GENOMIC DNA]</scope>
    <source>
        <strain evidence="5 6">TNB23</strain>
    </source>
</reference>
<dbReference type="PRINTS" id="PR00038">
    <property type="entry name" value="HTHLUXR"/>
</dbReference>
<proteinExistence type="predicted"/>
<accession>A0A3N0BQ52</accession>
<keyword evidence="6" id="KW-1185">Reference proteome</keyword>
<keyword evidence="1" id="KW-0805">Transcription regulation</keyword>
<sequence>MENIRKILDTKLLAQSFDVLSEAVLPLESAQKIAQLYANLENGISVLSDLKTRKSYLYYGSVAERLGLERKQNEINSIWEDELLNLVRSDDRLRKYNLELRFFKHLKSIDLADRSDYQVITKLRIRTSEGKEMLLKHRLMYVGSSADGNIRLALCLYNVIYEYLGFDAPEGVIINTRTGDIVDGSFDKPSRTLSSREKEIILLIKQGKRTKEIAHKLLLSIHTINRHRQNIFKKLEVNNAIEACRIAEVTGLI</sequence>
<dbReference type="InterPro" id="IPR000792">
    <property type="entry name" value="Tscrpt_reg_LuxR_C"/>
</dbReference>
<dbReference type="Pfam" id="PF00196">
    <property type="entry name" value="GerE"/>
    <property type="match status" value="1"/>
</dbReference>
<keyword evidence="2 5" id="KW-0238">DNA-binding</keyword>
<gene>
    <name evidence="5" type="ORF">D7004_15780</name>
</gene>
<evidence type="ECO:0000313" key="6">
    <source>
        <dbReference type="Proteomes" id="UP000274046"/>
    </source>
</evidence>